<accession>A0ABP0K2W6</accession>
<dbReference type="SUPFAM" id="SSF56399">
    <property type="entry name" value="ADP-ribosylation"/>
    <property type="match status" value="1"/>
</dbReference>
<keyword evidence="1" id="KW-0328">Glycosyltransferase</keyword>
<dbReference type="SUPFAM" id="SSF51197">
    <property type="entry name" value="Clavaminate synthase-like"/>
    <property type="match status" value="1"/>
</dbReference>
<dbReference type="Proteomes" id="UP001642464">
    <property type="component" value="Unassembled WGS sequence"/>
</dbReference>
<feature type="domain" description="PARP catalytic" evidence="3">
    <location>
        <begin position="534"/>
        <end position="782"/>
    </location>
</feature>
<protein>
    <recommendedName>
        <fullName evidence="1">Poly [ADP-ribose] polymerase</fullName>
        <shortName evidence="1">PARP</shortName>
        <ecNumber evidence="1">2.4.2.-</ecNumber>
    </recommendedName>
</protein>
<dbReference type="EC" id="2.4.2.-" evidence="1"/>
<dbReference type="SUPFAM" id="SSF48452">
    <property type="entry name" value="TPR-like"/>
    <property type="match status" value="1"/>
</dbReference>
<dbReference type="PROSITE" id="PS51059">
    <property type="entry name" value="PARP_CATALYTIC"/>
    <property type="match status" value="1"/>
</dbReference>
<comment type="caution">
    <text evidence="5">The sequence shown here is derived from an EMBL/GenBank/DDBJ whole genome shotgun (WGS) entry which is preliminary data.</text>
</comment>
<feature type="region of interest" description="Disordered" evidence="2">
    <location>
        <begin position="931"/>
        <end position="953"/>
    </location>
</feature>
<evidence type="ECO:0000313" key="6">
    <source>
        <dbReference type="Proteomes" id="UP001642464"/>
    </source>
</evidence>
<dbReference type="Gene3D" id="3.90.228.10">
    <property type="match status" value="1"/>
</dbReference>
<feature type="non-terminal residue" evidence="5">
    <location>
        <position position="1492"/>
    </location>
</feature>
<dbReference type="Pfam" id="PF06041">
    <property type="entry name" value="DUF924"/>
    <property type="match status" value="1"/>
</dbReference>
<reference evidence="5 6" key="1">
    <citation type="submission" date="2024-02" db="EMBL/GenBank/DDBJ databases">
        <authorList>
            <person name="Chen Y."/>
            <person name="Shah S."/>
            <person name="Dougan E. K."/>
            <person name="Thang M."/>
            <person name="Chan C."/>
        </authorList>
    </citation>
    <scope>NUCLEOTIDE SEQUENCE [LARGE SCALE GENOMIC DNA]</scope>
</reference>
<feature type="compositionally biased region" description="Basic residues" evidence="2">
    <location>
        <begin position="937"/>
        <end position="948"/>
    </location>
</feature>
<dbReference type="Pfam" id="PF00644">
    <property type="entry name" value="PARP"/>
    <property type="match status" value="1"/>
</dbReference>
<keyword evidence="1" id="KW-0520">NAD</keyword>
<feature type="region of interest" description="Disordered" evidence="2">
    <location>
        <begin position="1017"/>
        <end position="1056"/>
    </location>
</feature>
<organism evidence="5 6">
    <name type="scientific">Durusdinium trenchii</name>
    <dbReference type="NCBI Taxonomy" id="1381693"/>
    <lineage>
        <taxon>Eukaryota</taxon>
        <taxon>Sar</taxon>
        <taxon>Alveolata</taxon>
        <taxon>Dinophyceae</taxon>
        <taxon>Suessiales</taxon>
        <taxon>Symbiodiniaceae</taxon>
        <taxon>Durusdinium</taxon>
    </lineage>
</organism>
<evidence type="ECO:0000259" key="3">
    <source>
        <dbReference type="PROSITE" id="PS51059"/>
    </source>
</evidence>
<dbReference type="InterPro" id="IPR050910">
    <property type="entry name" value="JMJD6_ArgDemeth/LysHydrox"/>
</dbReference>
<sequence>MREPLNSYLVLASRSIYDYFRKGGETLPRDFEEKNRLTRQLSWTLPEASPTTVERVKPSKARRLSSCKSEDATVKTEFRFLPLFWFLGMDDKPAQRVYFNLELARVRQIKFTAPHPLNLVASYLLIDLRQSGYVEIYGPNTQNVYGHLQDWLEKHWHAKSIPADPHFCDRKFKCTAFRKRGSEGENNMGLCATKLVDFLNKVCHWKMIACNASNFGRFGDQREQQIAIRYDDFKHKDCVHVLVELRDVGYIEVSGLEDASSTVAKAVHEFITHQWHCSEYRNNIFEAFSAKYCDRKYRTPPNFYLREGLRNTLGRRTIELATFMSAQGWELAACNGGSLYLPKQKQRSGDGLVRENQIKFVGDGTVGSTPLTARPLLLVEFRTLPGCDAMGRAFLESFIEITGFDTNGIYATLSEFVQNHMQSRLVSKATPFCDLCFACEAFQMKEATLKCKEGRFLGESNFGKYAMRLCDFMVDYLGEWELLVCNNNCLSVSLQGQPSLAREAQMVFRFRDRSRDVFVSSGQASLLRRPPMMAPGYWTEPGKAGMVAQEVVPASSEELVMLQEVLDGTYKAKRTRDRLGQPVPSRLVVVAALRSETPELWDRYARRRQRLEQELKGEKDLVTPVTLAASLGLTLRCIHEDRGNASNEAYLLHGSNPTSAMSILGTSFKMDLAGKNAGSMFGPGIYMAESSVKADEYARDDTSGSYAGLFAVLFCRALVGRSLQVTDPADYGPLVTNGDFHSVVGDRERAVGTFREFVFFHEESIYPEFAVFYRRELFWETPRTEQSLGSVIGVIGLSDHFSKQKAAAQQDREAAAEEVIQFWFEELTVDDWFRQSHVLDDRIRQQFGALHGRAAAGELAGVSSGYAGLPNAPALRDSYKFWVAESFFDKDTCLALVVILDQFSRCLYRGSASAYTCDSAARAAANTAILRGDDKRRGSRGPYRRHGHRPAEDVAAGPQALGVLFAFYALRRLAGRDDRVTGKTVMGRTQDKARCVHLMREGSQSPRDEKALPKLTASISGAGTDRNPESGGQERKAKTPKASSVTVEKADDRKVDEESLVPKPEVTRVTRRVPEAVHGPSIERGEAVADRGWGRWRLGRRAWTDLLSEEESDFSDEEEVQIFKANRASSHRHGRKTYSMQAALEISALPVLPLNHAHAQRFREMRLDAQMQQVAFLESCEALSKDSAALASASSTLARTLGDEAAWREAVLERARCAGAEELRFEGTWRRTFLCIHQREAGCSATTLQWSCRCGVLWSCAPRKRADPKVLKKVRNWIEGVSAWVCPEQPCHFQEVQLGHFFAGWPGAWTPWRLRKTFGPRRFRVALPGAGEVYRMELDHFLRYAFESSISDSQPPRWDAEPLYLFDPKPPLALRPLRQPQLSTQLDLARERGCPVAEALRKLVRGWLLIGGPGSGSRFHVDAFGTGAWSATLCGAKRWALYPPGRRPPGHVGGLLDMGPGRFAAPAPIFWFSEVLPQLKSHERPMELVTKA</sequence>
<name>A0ABP0K2W6_9DINO</name>
<dbReference type="InterPro" id="IPR012317">
    <property type="entry name" value="Poly(ADP-ribose)pol_cat_dom"/>
</dbReference>
<dbReference type="Gene3D" id="1.20.58.320">
    <property type="entry name" value="TPR-like"/>
    <property type="match status" value="1"/>
</dbReference>
<proteinExistence type="predicted"/>
<dbReference type="Gene3D" id="2.60.120.650">
    <property type="entry name" value="Cupin"/>
    <property type="match status" value="1"/>
</dbReference>
<keyword evidence="6" id="KW-1185">Reference proteome</keyword>
<dbReference type="PROSITE" id="PS51184">
    <property type="entry name" value="JMJC"/>
    <property type="match status" value="1"/>
</dbReference>
<dbReference type="PANTHER" id="PTHR12480">
    <property type="entry name" value="ARGININE DEMETHYLASE AND LYSYL-HYDROXYLASE JMJD"/>
    <property type="match status" value="1"/>
</dbReference>
<dbReference type="EMBL" id="CAXAMM010009469">
    <property type="protein sequence ID" value="CAK9020499.1"/>
    <property type="molecule type" value="Genomic_DNA"/>
</dbReference>
<evidence type="ECO:0000256" key="1">
    <source>
        <dbReference type="RuleBase" id="RU362114"/>
    </source>
</evidence>
<evidence type="ECO:0000313" key="5">
    <source>
        <dbReference type="EMBL" id="CAK9020499.1"/>
    </source>
</evidence>
<feature type="compositionally biased region" description="Basic and acidic residues" evidence="2">
    <location>
        <begin position="1026"/>
        <end position="1037"/>
    </location>
</feature>
<dbReference type="InterPro" id="IPR011990">
    <property type="entry name" value="TPR-like_helical_dom_sf"/>
</dbReference>
<dbReference type="InterPro" id="IPR010323">
    <property type="entry name" value="DUF924"/>
</dbReference>
<evidence type="ECO:0000259" key="4">
    <source>
        <dbReference type="PROSITE" id="PS51184"/>
    </source>
</evidence>
<keyword evidence="1" id="KW-0808">Transferase</keyword>
<evidence type="ECO:0000256" key="2">
    <source>
        <dbReference type="SAM" id="MobiDB-lite"/>
    </source>
</evidence>
<gene>
    <name evidence="5" type="ORF">SCF082_LOCUS14935</name>
</gene>
<feature type="domain" description="JmjC" evidence="4">
    <location>
        <begin position="1358"/>
        <end position="1492"/>
    </location>
</feature>
<dbReference type="InterPro" id="IPR003347">
    <property type="entry name" value="JmjC_dom"/>
</dbReference>